<organism evidence="1 2">
    <name type="scientific">Paenibacillus peoriae</name>
    <dbReference type="NCBI Taxonomy" id="59893"/>
    <lineage>
        <taxon>Bacteria</taxon>
        <taxon>Bacillati</taxon>
        <taxon>Bacillota</taxon>
        <taxon>Bacilli</taxon>
        <taxon>Bacillales</taxon>
        <taxon>Paenibacillaceae</taxon>
        <taxon>Paenibacillus</taxon>
    </lineage>
</organism>
<keyword evidence="1" id="KW-0067">ATP-binding</keyword>
<protein>
    <submittedName>
        <fullName evidence="1">ATP-binding protein</fullName>
    </submittedName>
</protein>
<accession>A0A7H0Y300</accession>
<dbReference type="Pfam" id="PF13479">
    <property type="entry name" value="AAA_24"/>
    <property type="match status" value="1"/>
</dbReference>
<dbReference type="EMBL" id="CP061172">
    <property type="protein sequence ID" value="QNR65458.1"/>
    <property type="molecule type" value="Genomic_DNA"/>
</dbReference>
<dbReference type="Proteomes" id="UP000516384">
    <property type="component" value="Chromosome"/>
</dbReference>
<evidence type="ECO:0000313" key="1">
    <source>
        <dbReference type="EMBL" id="QNR65458.1"/>
    </source>
</evidence>
<gene>
    <name evidence="1" type="ORF">IAQ67_16335</name>
</gene>
<keyword evidence="1" id="KW-0547">Nucleotide-binding</keyword>
<reference evidence="1 2" key="1">
    <citation type="submission" date="2020-09" db="EMBL/GenBank/DDBJ databases">
        <title>Characterization of Paenibacillus peoriae strain ZF390 with broad-spectrum antimicrobial activity as a potential biocontrol agent.</title>
        <authorList>
            <person name="Li L."/>
            <person name="Zhao Y."/>
            <person name="Li B."/>
            <person name="Xie X."/>
        </authorList>
    </citation>
    <scope>NUCLEOTIDE SEQUENCE [LARGE SCALE GENOMIC DNA]</scope>
    <source>
        <strain evidence="1 2">ZF390</strain>
    </source>
</reference>
<dbReference type="AlphaFoldDB" id="A0A7H0Y300"/>
<proteinExistence type="predicted"/>
<dbReference type="RefSeq" id="WP_190297357.1">
    <property type="nucleotide sequence ID" value="NZ_CP061172.1"/>
</dbReference>
<evidence type="ECO:0000313" key="2">
    <source>
        <dbReference type="Proteomes" id="UP000516384"/>
    </source>
</evidence>
<sequence length="333" mass="37492">MSTLDIFNPQVSVVARGLEGKIITIYGNNNLGKTKQATRFKKPYYLGFEKGLNAIAGVPFAPINNWSDFKKVNKQLTHKSTVAKAREVYQTIIFDEVEASARYCSKYICDKYDSDTIASGRDGFGLWKEYETAYWEEIDKLIGAGFTVVFIAHQTEDKEGKIWPKGDKRALAPVIDNSDIVVHVRSNGIDEKNQVIKSSAFLAETDKFFARSRFDYIQTGLKEFTAEALEEAIIKAIEKQEQVEGIKAVTYEEQKETLKSQDLDFEELKANIIAAGRFLHESGKGDAVTEIIENGLGKGKKVTDFTKNHVEMMVGVLDELNDTVREFKESQPE</sequence>
<name>A0A7H0Y300_9BACL</name>
<dbReference type="GO" id="GO:0005524">
    <property type="term" value="F:ATP binding"/>
    <property type="evidence" value="ECO:0007669"/>
    <property type="project" value="UniProtKB-KW"/>
</dbReference>